<proteinExistence type="predicted"/>
<reference evidence="1 2" key="1">
    <citation type="submission" date="2020-10" db="EMBL/GenBank/DDBJ databases">
        <title>Identification of Nocardia species via Next-generation sequencing and recognition of intraspecies genetic diversity.</title>
        <authorList>
            <person name="Li P."/>
            <person name="Li P."/>
            <person name="Lu B."/>
        </authorList>
    </citation>
    <scope>NUCLEOTIDE SEQUENCE [LARGE SCALE GENOMIC DNA]</scope>
    <source>
        <strain evidence="1 2">N-11</strain>
    </source>
</reference>
<protein>
    <submittedName>
        <fullName evidence="1">Uncharacterized protein</fullName>
    </submittedName>
</protein>
<gene>
    <name evidence="1" type="ORF">IU470_02355</name>
</gene>
<name>A0ABS0C0Q6_9NOCA</name>
<organism evidence="1 2">
    <name type="scientific">Nocardia abscessus</name>
    <dbReference type="NCBI Taxonomy" id="120957"/>
    <lineage>
        <taxon>Bacteria</taxon>
        <taxon>Bacillati</taxon>
        <taxon>Actinomycetota</taxon>
        <taxon>Actinomycetes</taxon>
        <taxon>Mycobacteriales</taxon>
        <taxon>Nocardiaceae</taxon>
        <taxon>Nocardia</taxon>
    </lineage>
</organism>
<dbReference type="RefSeq" id="WP_195031314.1">
    <property type="nucleotide sequence ID" value="NZ_JADLRE010000001.1"/>
</dbReference>
<comment type="caution">
    <text evidence="1">The sequence shown here is derived from an EMBL/GenBank/DDBJ whole genome shotgun (WGS) entry which is preliminary data.</text>
</comment>
<keyword evidence="2" id="KW-1185">Reference proteome</keyword>
<evidence type="ECO:0000313" key="1">
    <source>
        <dbReference type="EMBL" id="MBF6223966.1"/>
    </source>
</evidence>
<accession>A0ABS0C0Q6</accession>
<sequence>MIACDGLCTRPLDTTELRIFLRECFGVRDSEIFVSSDDLVDAALREDQRDSPFAVFCTHSQVGGDFAATFSVSADLPLPEQNAMNGRELAGLLAAHTAADILCGFGDEPQPWLWTLTRPNGTHATVHLTEHSNGSDYDPACPCRYLHRTVYK</sequence>
<evidence type="ECO:0000313" key="2">
    <source>
        <dbReference type="Proteomes" id="UP000807309"/>
    </source>
</evidence>
<dbReference type="Proteomes" id="UP000807309">
    <property type="component" value="Unassembled WGS sequence"/>
</dbReference>
<dbReference type="EMBL" id="JADLRE010000001">
    <property type="protein sequence ID" value="MBF6223966.1"/>
    <property type="molecule type" value="Genomic_DNA"/>
</dbReference>